<dbReference type="EMBL" id="KV425882">
    <property type="protein sequence ID" value="KZW03799.1"/>
    <property type="molecule type" value="Genomic_DNA"/>
</dbReference>
<dbReference type="Gene3D" id="3.30.1360.10">
    <property type="entry name" value="RNA polymerase, RBP11-like subunit"/>
    <property type="match status" value="1"/>
</dbReference>
<proteinExistence type="inferred from homology"/>
<dbReference type="GO" id="GO:0046983">
    <property type="term" value="F:protein dimerization activity"/>
    <property type="evidence" value="ECO:0007669"/>
    <property type="project" value="InterPro"/>
</dbReference>
<evidence type="ECO:0000313" key="8">
    <source>
        <dbReference type="EMBL" id="KZW03799.1"/>
    </source>
</evidence>
<keyword evidence="9" id="KW-1185">Reference proteome</keyword>
<dbReference type="CDD" id="cd06926">
    <property type="entry name" value="RNAP_II_RPB11"/>
    <property type="match status" value="1"/>
</dbReference>
<dbReference type="PANTHER" id="PTHR13946">
    <property type="entry name" value="DNA-DIRECTED RNA POLYMERASE I,II,III"/>
    <property type="match status" value="1"/>
</dbReference>
<evidence type="ECO:0000256" key="6">
    <source>
        <dbReference type="SAM" id="MobiDB-lite"/>
    </source>
</evidence>
<evidence type="ECO:0000256" key="4">
    <source>
        <dbReference type="ARBA" id="ARBA00023242"/>
    </source>
</evidence>
<evidence type="ECO:0000256" key="5">
    <source>
        <dbReference type="ARBA" id="ARBA00025751"/>
    </source>
</evidence>
<dbReference type="HAMAP" id="MF_00261">
    <property type="entry name" value="RNApol_arch_Rpo11"/>
    <property type="match status" value="1"/>
</dbReference>
<evidence type="ECO:0000256" key="3">
    <source>
        <dbReference type="ARBA" id="ARBA00023163"/>
    </source>
</evidence>
<dbReference type="AlphaFoldDB" id="A0A165QLT9"/>
<dbReference type="FunCoup" id="A0A165QLT9">
    <property type="interactions" value="288"/>
</dbReference>
<organism evidence="8 9">
    <name type="scientific">Exidia glandulosa HHB12029</name>
    <dbReference type="NCBI Taxonomy" id="1314781"/>
    <lineage>
        <taxon>Eukaryota</taxon>
        <taxon>Fungi</taxon>
        <taxon>Dikarya</taxon>
        <taxon>Basidiomycota</taxon>
        <taxon>Agaricomycotina</taxon>
        <taxon>Agaricomycetes</taxon>
        <taxon>Auriculariales</taxon>
        <taxon>Exidiaceae</taxon>
        <taxon>Exidia</taxon>
    </lineage>
</organism>
<dbReference type="OrthoDB" id="10248581at2759"/>
<dbReference type="InterPro" id="IPR036603">
    <property type="entry name" value="RBP11-like"/>
</dbReference>
<dbReference type="InterPro" id="IPR009025">
    <property type="entry name" value="RBP11-like_dimer"/>
</dbReference>
<comment type="subcellular location">
    <subcellularLocation>
        <location evidence="1">Nucleus</location>
    </subcellularLocation>
</comment>
<evidence type="ECO:0000256" key="1">
    <source>
        <dbReference type="ARBA" id="ARBA00004123"/>
    </source>
</evidence>
<feature type="region of interest" description="Disordered" evidence="6">
    <location>
        <begin position="120"/>
        <end position="144"/>
    </location>
</feature>
<dbReference type="GO" id="GO:0003899">
    <property type="term" value="F:DNA-directed RNA polymerase activity"/>
    <property type="evidence" value="ECO:0007669"/>
    <property type="project" value="InterPro"/>
</dbReference>
<feature type="domain" description="DNA-directed RNA polymerase RBP11-like dimerisation" evidence="7">
    <location>
        <begin position="30"/>
        <end position="103"/>
    </location>
</feature>
<dbReference type="InterPro" id="IPR022905">
    <property type="entry name" value="Rpo11-like"/>
</dbReference>
<dbReference type="InterPro" id="IPR037685">
    <property type="entry name" value="RBP11"/>
</dbReference>
<comment type="similarity">
    <text evidence="5">Belongs to the archaeal Rpo11/eukaryotic RPB11/RPC19 RNA polymerase subunit family.</text>
</comment>
<keyword evidence="3" id="KW-0804">Transcription</keyword>
<dbReference type="PANTHER" id="PTHR13946:SF16">
    <property type="entry name" value="DNA-DIRECTED RNA POLYMERASE II SUBUNIT RPB11"/>
    <property type="match status" value="1"/>
</dbReference>
<evidence type="ECO:0000256" key="2">
    <source>
        <dbReference type="ARBA" id="ARBA00022478"/>
    </source>
</evidence>
<reference evidence="8 9" key="1">
    <citation type="journal article" date="2016" name="Mol. Biol. Evol.">
        <title>Comparative Genomics of Early-Diverging Mushroom-Forming Fungi Provides Insights into the Origins of Lignocellulose Decay Capabilities.</title>
        <authorList>
            <person name="Nagy L.G."/>
            <person name="Riley R."/>
            <person name="Tritt A."/>
            <person name="Adam C."/>
            <person name="Daum C."/>
            <person name="Floudas D."/>
            <person name="Sun H."/>
            <person name="Yadav J.S."/>
            <person name="Pangilinan J."/>
            <person name="Larsson K.H."/>
            <person name="Matsuura K."/>
            <person name="Barry K."/>
            <person name="Labutti K."/>
            <person name="Kuo R."/>
            <person name="Ohm R.A."/>
            <person name="Bhattacharya S.S."/>
            <person name="Shirouzu T."/>
            <person name="Yoshinaga Y."/>
            <person name="Martin F.M."/>
            <person name="Grigoriev I.V."/>
            <person name="Hibbett D.S."/>
        </authorList>
    </citation>
    <scope>NUCLEOTIDE SEQUENCE [LARGE SCALE GENOMIC DNA]</scope>
    <source>
        <strain evidence="8 9">HHB12029</strain>
    </source>
</reference>
<sequence>MNAPNRFELFILQDGEKPLEIIEDTKIPNAATIKIWKQDHTMANMIRAQLLTNANVLFAGYKVPHPLEPYFILKVQTDGHVTPSAAVQTASQEIMSLLTQLTERFKQEFTRKEMDALGDDSYAPPPVQPAHTGWGAPAGDYTDF</sequence>
<evidence type="ECO:0000259" key="7">
    <source>
        <dbReference type="Pfam" id="PF13656"/>
    </source>
</evidence>
<dbReference type="Proteomes" id="UP000077266">
    <property type="component" value="Unassembled WGS sequence"/>
</dbReference>
<dbReference type="GO" id="GO:0006366">
    <property type="term" value="P:transcription by RNA polymerase II"/>
    <property type="evidence" value="ECO:0007669"/>
    <property type="project" value="InterPro"/>
</dbReference>
<dbReference type="Pfam" id="PF13656">
    <property type="entry name" value="RNA_pol_L_2"/>
    <property type="match status" value="1"/>
</dbReference>
<evidence type="ECO:0000313" key="9">
    <source>
        <dbReference type="Proteomes" id="UP000077266"/>
    </source>
</evidence>
<keyword evidence="2" id="KW-0240">DNA-directed RNA polymerase</keyword>
<dbReference type="GO" id="GO:0005665">
    <property type="term" value="C:RNA polymerase II, core complex"/>
    <property type="evidence" value="ECO:0007669"/>
    <property type="project" value="InterPro"/>
</dbReference>
<dbReference type="InParanoid" id="A0A165QLT9"/>
<dbReference type="STRING" id="1314781.A0A165QLT9"/>
<accession>A0A165QLT9</accession>
<gene>
    <name evidence="8" type="ORF">EXIGLDRAFT_758120</name>
</gene>
<dbReference type="SUPFAM" id="SSF55257">
    <property type="entry name" value="RBP11-like subunits of RNA polymerase"/>
    <property type="match status" value="1"/>
</dbReference>
<keyword evidence="4" id="KW-0539">Nucleus</keyword>
<name>A0A165QLT9_EXIGL</name>
<protein>
    <submittedName>
        <fullName evidence="8">RBP11-like subunits of RNA polymerase</fullName>
    </submittedName>
</protein>